<dbReference type="InterPro" id="IPR029063">
    <property type="entry name" value="SAM-dependent_MTases_sf"/>
</dbReference>
<keyword evidence="2" id="KW-1133">Transmembrane helix</keyword>
<dbReference type="OrthoDB" id="9803111at2"/>
<evidence type="ECO:0000259" key="3">
    <source>
        <dbReference type="Pfam" id="PF02719"/>
    </source>
</evidence>
<feature type="transmembrane region" description="Helical" evidence="2">
    <location>
        <begin position="21"/>
        <end position="39"/>
    </location>
</feature>
<accession>A0A345YFY4</accession>
<dbReference type="AlphaFoldDB" id="A0A345YFY4"/>
<dbReference type="Gene3D" id="3.40.50.720">
    <property type="entry name" value="NAD(P)-binding Rossmann-like Domain"/>
    <property type="match status" value="2"/>
</dbReference>
<name>A0A345YFY4_9SPHN</name>
<dbReference type="EMBL" id="CP031357">
    <property type="protein sequence ID" value="AXK42836.1"/>
    <property type="molecule type" value="Genomic_DNA"/>
</dbReference>
<keyword evidence="5" id="KW-1185">Reference proteome</keyword>
<dbReference type="InterPro" id="IPR051203">
    <property type="entry name" value="Polysaccharide_Synthase-Rel"/>
</dbReference>
<comment type="similarity">
    <text evidence="1">Belongs to the polysaccharide synthase family.</text>
</comment>
<evidence type="ECO:0000256" key="1">
    <source>
        <dbReference type="ARBA" id="ARBA00007430"/>
    </source>
</evidence>
<dbReference type="InterPro" id="IPR003869">
    <property type="entry name" value="Polysac_CapD-like"/>
</dbReference>
<dbReference type="RefSeq" id="WP_115417014.1">
    <property type="nucleotide sequence ID" value="NZ_CP031357.1"/>
</dbReference>
<dbReference type="InterPro" id="IPR036291">
    <property type="entry name" value="NAD(P)-bd_dom_sf"/>
</dbReference>
<dbReference type="SUPFAM" id="SSF51735">
    <property type="entry name" value="NAD(P)-binding Rossmann-fold domains"/>
    <property type="match status" value="1"/>
</dbReference>
<evidence type="ECO:0000256" key="2">
    <source>
        <dbReference type="SAM" id="Phobius"/>
    </source>
</evidence>
<feature type="transmembrane region" description="Helical" evidence="2">
    <location>
        <begin position="83"/>
        <end position="106"/>
    </location>
</feature>
<gene>
    <name evidence="4" type="ORF">DVR09_11305</name>
</gene>
<feature type="transmembrane region" description="Helical" evidence="2">
    <location>
        <begin position="51"/>
        <end position="71"/>
    </location>
</feature>
<reference evidence="5" key="1">
    <citation type="submission" date="2018-07" db="EMBL/GenBank/DDBJ databases">
        <title>Genome sequence of Erythrobacter strain YH-07, an antagonistic bacterium isolated from Yellow Sea.</title>
        <authorList>
            <person name="Tang T."/>
            <person name="Liu Q."/>
            <person name="Sun X."/>
        </authorList>
    </citation>
    <scope>NUCLEOTIDE SEQUENCE [LARGE SCALE GENOMIC DNA]</scope>
    <source>
        <strain evidence="5">YH-07</strain>
    </source>
</reference>
<dbReference type="PANTHER" id="PTHR43318">
    <property type="entry name" value="UDP-N-ACETYLGLUCOSAMINE 4,6-DEHYDRATASE"/>
    <property type="match status" value="1"/>
</dbReference>
<dbReference type="CDD" id="cd05237">
    <property type="entry name" value="UDP_invert_4-6DH_SDR_e"/>
    <property type="match status" value="1"/>
</dbReference>
<dbReference type="KEGG" id="err:DVR09_11305"/>
<evidence type="ECO:0000313" key="4">
    <source>
        <dbReference type="EMBL" id="AXK42836.1"/>
    </source>
</evidence>
<feature type="domain" description="Polysaccharide biosynthesis protein CapD-like" evidence="3">
    <location>
        <begin position="284"/>
        <end position="583"/>
    </location>
</feature>
<keyword evidence="2" id="KW-0472">Membrane</keyword>
<protein>
    <submittedName>
        <fullName evidence="4">Polysaccharide biosynthesis protein</fullName>
    </submittedName>
</protein>
<proteinExistence type="inferred from homology"/>
<dbReference type="Proteomes" id="UP000254508">
    <property type="component" value="Chromosome"/>
</dbReference>
<keyword evidence="2" id="KW-0812">Transmembrane</keyword>
<dbReference type="Pfam" id="PF02719">
    <property type="entry name" value="Polysacc_synt_2"/>
    <property type="match status" value="1"/>
</dbReference>
<sequence length="654" mass="71688">MTYNLGHLSTLSRPRKVAFQLILDAGLIVFCFLAAMTIRFESIDFLKNIEIWLPVAISSAVAIAVFWFAGLYRSLVRFVTGKILASIMKGVLAFAVSLLLLNSLLISGIPRSVPIISGLLLFLSIGGSRFVFRHIFRRPIQVTKQPVVIYGAGESGLELLNSLFHGRDYTPIAFVDDDRHLQGLTISGLPVYSPQQIPRLADGTGLEVVLLAMPSLSHTRRREIFASLESMNLEVKTIPGLSDIISGKAKISELRNVTAEDLLGRDAVTPNEKLLKRNITSKVVMVTGAGGSIGSELCRQILVQKPKTLVLFEISEFALYSIEQELSELAKHLEPNIRIVPILGSVQNAKRLNAAITAFQVETIYHAAAYKHVPLVEENVVEGIRNNVFGTLTVAKLASENNVSDFILISTDKAVRPTSVMGATKRIAELICQALAQGEHRTTFSMVRFGNVLGSSGSVIPRFRSQIEAGGPVTVTHRDINRYFMTIPEAAQLVIQAGAMAKGGDVFVLDMGEPVRIADLAVTMVKLHGLTPYFVDNPEEVAPENGDIPICFSGLRKGEKLYEELLIGNKPQGTEHPRVMTAREIAMSPEQLMPVIDRLLTACKAFDLPEIHSILKALPLDYTPLDEELSDLVWRAAKEIDPAHRQSTVMTSIG</sequence>
<dbReference type="PANTHER" id="PTHR43318:SF1">
    <property type="entry name" value="POLYSACCHARIDE BIOSYNTHESIS PROTEIN EPSC-RELATED"/>
    <property type="match status" value="1"/>
</dbReference>
<evidence type="ECO:0000313" key="5">
    <source>
        <dbReference type="Proteomes" id="UP000254508"/>
    </source>
</evidence>
<dbReference type="SUPFAM" id="SSF53335">
    <property type="entry name" value="S-adenosyl-L-methionine-dependent methyltransferases"/>
    <property type="match status" value="1"/>
</dbReference>
<organism evidence="4 5">
    <name type="scientific">Erythrobacter aureus</name>
    <dbReference type="NCBI Taxonomy" id="2182384"/>
    <lineage>
        <taxon>Bacteria</taxon>
        <taxon>Pseudomonadati</taxon>
        <taxon>Pseudomonadota</taxon>
        <taxon>Alphaproteobacteria</taxon>
        <taxon>Sphingomonadales</taxon>
        <taxon>Erythrobacteraceae</taxon>
        <taxon>Erythrobacter/Porphyrobacter group</taxon>
        <taxon>Erythrobacter</taxon>
    </lineage>
</organism>